<protein>
    <submittedName>
        <fullName evidence="2">Uncharacterized protein</fullName>
    </submittedName>
</protein>
<dbReference type="Proteomes" id="UP001140949">
    <property type="component" value="Unassembled WGS sequence"/>
</dbReference>
<evidence type="ECO:0000256" key="1">
    <source>
        <dbReference type="SAM" id="MobiDB-lite"/>
    </source>
</evidence>
<feature type="compositionally biased region" description="Basic and acidic residues" evidence="1">
    <location>
        <begin position="93"/>
        <end position="104"/>
    </location>
</feature>
<accession>A0AAX6DWV5</accession>
<feature type="compositionally biased region" description="Low complexity" evidence="1">
    <location>
        <begin position="166"/>
        <end position="212"/>
    </location>
</feature>
<feature type="compositionally biased region" description="Basic residues" evidence="1">
    <location>
        <begin position="155"/>
        <end position="164"/>
    </location>
</feature>
<reference evidence="2" key="2">
    <citation type="submission" date="2023-04" db="EMBL/GenBank/DDBJ databases">
        <authorList>
            <person name="Bruccoleri R.E."/>
            <person name="Oakeley E.J."/>
            <person name="Faust A.-M."/>
            <person name="Dessus-Babus S."/>
            <person name="Altorfer M."/>
            <person name="Burckhardt D."/>
            <person name="Oertli M."/>
            <person name="Naumann U."/>
            <person name="Petersen F."/>
            <person name="Wong J."/>
        </authorList>
    </citation>
    <scope>NUCLEOTIDE SEQUENCE</scope>
    <source>
        <strain evidence="2">GSM-AAB239-AS_SAM_17_03QT</strain>
        <tissue evidence="2">Leaf</tissue>
    </source>
</reference>
<sequence length="343" mass="36515">MVAAACVSNSPWLAPMISLDWTPDETDESARNSPGRSDPADFEFTLSDPVGMLPADELFSDGKLVPLQMAAAARTTPDDSGAEIASLDPAHVERTDEISGKEEQQCLSSPKAPRCSSRWREFLGLRKLQSSTRSESEKSSASTAAASSRTPNPRSIRHFLHRNLKSSPADPSLSLPLLRDSDTDTTTSSSSSRFSLSSKSSSSDSSDLPRLSLDTEKPGQVHVRAGSHPRTGGPTRVRVSRPVRRISADAESPRMNSSGKVVFKGGGSLERSSSSPSSFHGGGARVRPRGMERSYSANVVRVNPVLNVPVCSLRHGSMFGFFSSSSEKVGPGGKNATGGNKKN</sequence>
<keyword evidence="3" id="KW-1185">Reference proteome</keyword>
<evidence type="ECO:0000313" key="2">
    <source>
        <dbReference type="EMBL" id="KAJ6796283.1"/>
    </source>
</evidence>
<proteinExistence type="predicted"/>
<dbReference type="PANTHER" id="PTHR31722:SF0">
    <property type="entry name" value="OS06G0675200 PROTEIN"/>
    <property type="match status" value="1"/>
</dbReference>
<feature type="region of interest" description="Disordered" evidence="1">
    <location>
        <begin position="127"/>
        <end position="287"/>
    </location>
</feature>
<reference evidence="2" key="1">
    <citation type="journal article" date="2023" name="GigaByte">
        <title>Genome assembly of the bearded iris, Iris pallida Lam.</title>
        <authorList>
            <person name="Bruccoleri R.E."/>
            <person name="Oakeley E.J."/>
            <person name="Faust A.M.E."/>
            <person name="Altorfer M."/>
            <person name="Dessus-Babus S."/>
            <person name="Burckhardt D."/>
            <person name="Oertli M."/>
            <person name="Naumann U."/>
            <person name="Petersen F."/>
            <person name="Wong J."/>
        </authorList>
    </citation>
    <scope>NUCLEOTIDE SEQUENCE</scope>
    <source>
        <strain evidence="2">GSM-AAB239-AS_SAM_17_03QT</strain>
    </source>
</reference>
<feature type="compositionally biased region" description="Low complexity" evidence="1">
    <location>
        <begin position="257"/>
        <end position="279"/>
    </location>
</feature>
<evidence type="ECO:0000313" key="3">
    <source>
        <dbReference type="Proteomes" id="UP001140949"/>
    </source>
</evidence>
<name>A0AAX6DWV5_IRIPA</name>
<dbReference type="AlphaFoldDB" id="A0AAX6DWV5"/>
<feature type="region of interest" description="Disordered" evidence="1">
    <location>
        <begin position="93"/>
        <end position="112"/>
    </location>
</feature>
<gene>
    <name evidence="2" type="ORF">M6B38_223065</name>
</gene>
<feature type="region of interest" description="Disordered" evidence="1">
    <location>
        <begin position="322"/>
        <end position="343"/>
    </location>
</feature>
<comment type="caution">
    <text evidence="2">The sequence shown here is derived from an EMBL/GenBank/DDBJ whole genome shotgun (WGS) entry which is preliminary data.</text>
</comment>
<dbReference type="PANTHER" id="PTHR31722">
    <property type="entry name" value="OS06G0675200 PROTEIN"/>
    <property type="match status" value="1"/>
</dbReference>
<feature type="compositionally biased region" description="Low complexity" evidence="1">
    <location>
        <begin position="139"/>
        <end position="149"/>
    </location>
</feature>
<dbReference type="EMBL" id="JANAVB010041416">
    <property type="protein sequence ID" value="KAJ6796283.1"/>
    <property type="molecule type" value="Genomic_DNA"/>
</dbReference>
<feature type="region of interest" description="Disordered" evidence="1">
    <location>
        <begin position="22"/>
        <end position="43"/>
    </location>
</feature>
<organism evidence="2 3">
    <name type="scientific">Iris pallida</name>
    <name type="common">Sweet iris</name>
    <dbReference type="NCBI Taxonomy" id="29817"/>
    <lineage>
        <taxon>Eukaryota</taxon>
        <taxon>Viridiplantae</taxon>
        <taxon>Streptophyta</taxon>
        <taxon>Embryophyta</taxon>
        <taxon>Tracheophyta</taxon>
        <taxon>Spermatophyta</taxon>
        <taxon>Magnoliopsida</taxon>
        <taxon>Liliopsida</taxon>
        <taxon>Asparagales</taxon>
        <taxon>Iridaceae</taxon>
        <taxon>Iridoideae</taxon>
        <taxon>Irideae</taxon>
        <taxon>Iris</taxon>
    </lineage>
</organism>